<dbReference type="AlphaFoldDB" id="A0A810MTN5"/>
<feature type="transmembrane region" description="Helical" evidence="2">
    <location>
        <begin position="408"/>
        <end position="431"/>
    </location>
</feature>
<dbReference type="PANTHER" id="PTHR37422">
    <property type="entry name" value="TEICHURONIC ACID BIOSYNTHESIS PROTEIN TUAE"/>
    <property type="match status" value="1"/>
</dbReference>
<accession>A0A810MTN5</accession>
<dbReference type="PANTHER" id="PTHR37422:SF23">
    <property type="entry name" value="TEICHURONIC ACID BIOSYNTHESIS PROTEIN TUAE"/>
    <property type="match status" value="1"/>
</dbReference>
<organism evidence="3 4">
    <name type="scientific">Polymorphospora rubra</name>
    <dbReference type="NCBI Taxonomy" id="338584"/>
    <lineage>
        <taxon>Bacteria</taxon>
        <taxon>Bacillati</taxon>
        <taxon>Actinomycetota</taxon>
        <taxon>Actinomycetes</taxon>
        <taxon>Micromonosporales</taxon>
        <taxon>Micromonosporaceae</taxon>
        <taxon>Polymorphospora</taxon>
    </lineage>
</organism>
<feature type="transmembrane region" description="Helical" evidence="2">
    <location>
        <begin position="271"/>
        <end position="288"/>
    </location>
</feature>
<evidence type="ECO:0000313" key="4">
    <source>
        <dbReference type="Proteomes" id="UP000680866"/>
    </source>
</evidence>
<evidence type="ECO:0000256" key="2">
    <source>
        <dbReference type="SAM" id="Phobius"/>
    </source>
</evidence>
<dbReference type="Proteomes" id="UP000680866">
    <property type="component" value="Chromosome"/>
</dbReference>
<feature type="region of interest" description="Disordered" evidence="1">
    <location>
        <begin position="1"/>
        <end position="50"/>
    </location>
</feature>
<feature type="transmembrane region" description="Helical" evidence="2">
    <location>
        <begin position="174"/>
        <end position="195"/>
    </location>
</feature>
<evidence type="ECO:0008006" key="5">
    <source>
        <dbReference type="Google" id="ProtNLM"/>
    </source>
</evidence>
<dbReference type="RefSeq" id="WP_212822761.1">
    <property type="nucleotide sequence ID" value="NZ_AP023359.1"/>
</dbReference>
<dbReference type="InterPro" id="IPR051533">
    <property type="entry name" value="WaaL-like"/>
</dbReference>
<protein>
    <recommendedName>
        <fullName evidence="5">O-antigen polymerase</fullName>
    </recommendedName>
</protein>
<keyword evidence="2" id="KW-1133">Transmembrane helix</keyword>
<feature type="transmembrane region" description="Helical" evidence="2">
    <location>
        <begin position="318"/>
        <end position="338"/>
    </location>
</feature>
<evidence type="ECO:0000256" key="1">
    <source>
        <dbReference type="SAM" id="MobiDB-lite"/>
    </source>
</evidence>
<keyword evidence="2" id="KW-0472">Membrane</keyword>
<dbReference type="KEGG" id="pry:Prubr_14620"/>
<proteinExistence type="predicted"/>
<name>A0A810MTN5_9ACTN</name>
<feature type="transmembrane region" description="Helical" evidence="2">
    <location>
        <begin position="67"/>
        <end position="90"/>
    </location>
</feature>
<gene>
    <name evidence="3" type="ORF">Prubr_14620</name>
</gene>
<feature type="transmembrane region" description="Helical" evidence="2">
    <location>
        <begin position="142"/>
        <end position="162"/>
    </location>
</feature>
<keyword evidence="2" id="KW-0812">Transmembrane</keyword>
<sequence>MTVVASAPGQDRPPDPAVPAGGPGRHRAGAGYGAGRDTAAGRKQRSAGPPPGLPAWPVTALLLLYPLWWALGLGVLIFPILAVPMAYALLRAHLAGRPVRLPPGFWLWAVFLAVLVVSMAALGSEPTGAVPGPASGRMVGVLFRLVEYLAMTVLLIHAGNLTERELPVRRLVRLLGWLFVVTVAGGLLGVFAGTFEFTSPVELLLPPEIRGRGFVQSLVHPYAAQIHDIIGDQRPRPAAPWGYTNTWGNNFCLLVVWFVVAVWGQVTRRRTRLLALACLAVSVVPVVISLNRGLWIGLGLAAGYAALRLALAGRVWVLGALAAAAVVLAAALVVTPLGDVVTARLDNGKSNGVRSYLIERAVAGVAESPVIGYGSTRTTIGGRHSITVGESADCERCGNFTIGGNGQLWQLLIAHGLTGTFAYLGFLGYGVWRFRRDRSPVGIAGSCAILGSFAAMLWYNALVTPLAFMFLAYALLWRNEGRQADESGQHRTGTPDQR</sequence>
<evidence type="ECO:0000313" key="3">
    <source>
        <dbReference type="EMBL" id="BCJ64441.1"/>
    </source>
</evidence>
<reference evidence="3" key="1">
    <citation type="submission" date="2020-08" db="EMBL/GenBank/DDBJ databases">
        <title>Whole genome shotgun sequence of Polymorphospora rubra NBRC 101157.</title>
        <authorList>
            <person name="Komaki H."/>
            <person name="Tamura T."/>
        </authorList>
    </citation>
    <scope>NUCLEOTIDE SEQUENCE</scope>
    <source>
        <strain evidence="3">NBRC 101157</strain>
    </source>
</reference>
<feature type="transmembrane region" description="Helical" evidence="2">
    <location>
        <begin position="247"/>
        <end position="264"/>
    </location>
</feature>
<feature type="transmembrane region" description="Helical" evidence="2">
    <location>
        <begin position="102"/>
        <end position="122"/>
    </location>
</feature>
<keyword evidence="4" id="KW-1185">Reference proteome</keyword>
<dbReference type="EMBL" id="AP023359">
    <property type="protein sequence ID" value="BCJ64441.1"/>
    <property type="molecule type" value="Genomic_DNA"/>
</dbReference>
<feature type="transmembrane region" description="Helical" evidence="2">
    <location>
        <begin position="443"/>
        <end position="476"/>
    </location>
</feature>